<protein>
    <submittedName>
        <fullName evidence="7">(African queen) hypothetical protein</fullName>
    </submittedName>
</protein>
<comment type="caution">
    <text evidence="7">The sequence shown here is derived from an EMBL/GenBank/DDBJ whole genome shotgun (WGS) entry which is preliminary data.</text>
</comment>
<feature type="domain" description="Ig-like" evidence="6">
    <location>
        <begin position="393"/>
        <end position="484"/>
    </location>
</feature>
<keyword evidence="5" id="KW-0732">Signal</keyword>
<dbReference type="InterPro" id="IPR036179">
    <property type="entry name" value="Ig-like_dom_sf"/>
</dbReference>
<dbReference type="SUPFAM" id="SSF49265">
    <property type="entry name" value="Fibronectin type III"/>
    <property type="match status" value="1"/>
</dbReference>
<evidence type="ECO:0000256" key="1">
    <source>
        <dbReference type="ARBA" id="ARBA00004167"/>
    </source>
</evidence>
<feature type="domain" description="Ig-like" evidence="6">
    <location>
        <begin position="502"/>
        <end position="578"/>
    </location>
</feature>
<keyword evidence="4" id="KW-0812">Transmembrane</keyword>
<feature type="chain" id="PRO_5035300120" evidence="5">
    <location>
        <begin position="33"/>
        <end position="840"/>
    </location>
</feature>
<keyword evidence="8" id="KW-1185">Reference proteome</keyword>
<dbReference type="InterPro" id="IPR003599">
    <property type="entry name" value="Ig_sub"/>
</dbReference>
<accession>A0A8J2VTQ2</accession>
<dbReference type="InterPro" id="IPR013783">
    <property type="entry name" value="Ig-like_fold"/>
</dbReference>
<dbReference type="InterPro" id="IPR013162">
    <property type="entry name" value="CD80_C2-set"/>
</dbReference>
<organism evidence="7 8">
    <name type="scientific">Danaus chrysippus</name>
    <name type="common">African queen</name>
    <dbReference type="NCBI Taxonomy" id="151541"/>
    <lineage>
        <taxon>Eukaryota</taxon>
        <taxon>Metazoa</taxon>
        <taxon>Ecdysozoa</taxon>
        <taxon>Arthropoda</taxon>
        <taxon>Hexapoda</taxon>
        <taxon>Insecta</taxon>
        <taxon>Pterygota</taxon>
        <taxon>Neoptera</taxon>
        <taxon>Endopterygota</taxon>
        <taxon>Lepidoptera</taxon>
        <taxon>Glossata</taxon>
        <taxon>Ditrysia</taxon>
        <taxon>Papilionoidea</taxon>
        <taxon>Nymphalidae</taxon>
        <taxon>Danainae</taxon>
        <taxon>Danaini</taxon>
        <taxon>Danaina</taxon>
        <taxon>Danaus</taxon>
        <taxon>Anosia</taxon>
    </lineage>
</organism>
<keyword evidence="3" id="KW-1015">Disulfide bond</keyword>
<dbReference type="OrthoDB" id="5843397at2759"/>
<dbReference type="PANTHER" id="PTHR23278">
    <property type="entry name" value="SIDESTEP PROTEIN"/>
    <property type="match status" value="1"/>
</dbReference>
<dbReference type="AlphaFoldDB" id="A0A8J2VTQ2"/>
<dbReference type="EMBL" id="CAKASE010000053">
    <property type="protein sequence ID" value="CAG9565131.1"/>
    <property type="molecule type" value="Genomic_DNA"/>
</dbReference>
<evidence type="ECO:0000259" key="6">
    <source>
        <dbReference type="PROSITE" id="PS50835"/>
    </source>
</evidence>
<evidence type="ECO:0000256" key="3">
    <source>
        <dbReference type="ARBA" id="ARBA00023157"/>
    </source>
</evidence>
<evidence type="ECO:0000313" key="7">
    <source>
        <dbReference type="EMBL" id="CAG9565131.1"/>
    </source>
</evidence>
<sequence>MGSVRGVVRLTPGGACMLCLFILVTMTNECCGYVDTDEFVNDLDRPIKLRSRCKNNLLLFSISSQQINFFLSIVPTAHVAGVLGKKGSLPCDTQPLSADDRIAMVLWFKEADWEPFYSYDVRGRSINQPKLWSSPTGFGSRAYFRATATPAILLVDNVGTADSGVYRCRVDFKNSPTRNLRINFTVITPPNRPIIMDAKTRDHTRLLEPYNEGDTLELLCEVYGGDPKPSLIWYLENTIIDESYEQKSDGRTINSLTFPSIGRQHLNSRLICQASNTNLTPPQSKLLILDINLKPLTVQILNKNRHLSADRSYEVECRTIGSRPEAQITWWKEKKPLRGKARNYSDTNTTTSVLVFIPEAEHHDSQLTCRAENTRLENSAIEDTWKLNVHYVPVITLKLGSNLNPRYIKEGDDIYFECSVQSNPKVTKLSWFKDQSMKIQQNPSSGIILSDQSLVLQRVSRNASGDYICSAQNSEGSASSNPVSLQVRYSPVCKLDEEQVFGASLLEPIELSCVVDSSPQPTSFEWMFNRDGDHSELPPSLYNVSGHTSVLRYIPSEDKDFGTLSCLATNSVGRQEIPCVYSIIAAGRPSSLKNCSIVNESVNSIFVDCIEGFDGGISQVFTMEVLELPSYTMRANITSNSTPNFEVTGLNRGLSYALNLYASNPKGRSEIVTVYSVAVRSPDKYTGVGSTFSLSPLIASLLTVIVLLSAATCAIIFAVYRRHFLRRHVKQPINPHYLNDSIESLPKNDLTTYSSSPKVDFNTQYELKINSEVEDDPDIIAVHYDKKTLDDYCKSKVGEGDTSKVFSDTDTSVPNTGNISFVNRGVTARVSDLRVRESCI</sequence>
<feature type="signal peptide" evidence="5">
    <location>
        <begin position="1"/>
        <end position="32"/>
    </location>
</feature>
<evidence type="ECO:0000256" key="2">
    <source>
        <dbReference type="ARBA" id="ARBA00023136"/>
    </source>
</evidence>
<dbReference type="PANTHER" id="PTHR23278:SF28">
    <property type="entry name" value="SIDESTEP IV, ISOFORM C"/>
    <property type="match status" value="1"/>
</dbReference>
<dbReference type="InterPro" id="IPR036116">
    <property type="entry name" value="FN3_sf"/>
</dbReference>
<dbReference type="Pfam" id="PF13927">
    <property type="entry name" value="Ig_3"/>
    <property type="match status" value="1"/>
</dbReference>
<feature type="transmembrane region" description="Helical" evidence="4">
    <location>
        <begin position="697"/>
        <end position="720"/>
    </location>
</feature>
<feature type="domain" description="Ig-like" evidence="6">
    <location>
        <begin position="84"/>
        <end position="185"/>
    </location>
</feature>
<proteinExistence type="predicted"/>
<feature type="domain" description="Ig-like" evidence="6">
    <location>
        <begin position="295"/>
        <end position="388"/>
    </location>
</feature>
<dbReference type="SUPFAM" id="SSF48726">
    <property type="entry name" value="Immunoglobulin"/>
    <property type="match status" value="5"/>
</dbReference>
<evidence type="ECO:0000313" key="8">
    <source>
        <dbReference type="Proteomes" id="UP000789524"/>
    </source>
</evidence>
<feature type="domain" description="Ig-like" evidence="6">
    <location>
        <begin position="193"/>
        <end position="288"/>
    </location>
</feature>
<evidence type="ECO:0000256" key="4">
    <source>
        <dbReference type="SAM" id="Phobius"/>
    </source>
</evidence>
<dbReference type="Pfam" id="PF08205">
    <property type="entry name" value="C2-set_2"/>
    <property type="match status" value="1"/>
</dbReference>
<keyword evidence="4" id="KW-1133">Transmembrane helix</keyword>
<dbReference type="Gene3D" id="2.60.40.10">
    <property type="entry name" value="Immunoglobulins"/>
    <property type="match status" value="5"/>
</dbReference>
<dbReference type="InterPro" id="IPR003598">
    <property type="entry name" value="Ig_sub2"/>
</dbReference>
<comment type="subcellular location">
    <subcellularLocation>
        <location evidence="1">Membrane</location>
        <topology evidence="1">Single-pass membrane protein</topology>
    </subcellularLocation>
</comment>
<name>A0A8J2VTQ2_9NEOP</name>
<dbReference type="Proteomes" id="UP000789524">
    <property type="component" value="Unassembled WGS sequence"/>
</dbReference>
<gene>
    <name evidence="7" type="ORF">DCHRY22_LOCUS6037</name>
</gene>
<reference evidence="7" key="1">
    <citation type="submission" date="2021-09" db="EMBL/GenBank/DDBJ databases">
        <authorList>
            <person name="Martin H S."/>
        </authorList>
    </citation>
    <scope>NUCLEOTIDE SEQUENCE</scope>
</reference>
<dbReference type="SMART" id="SM00409">
    <property type="entry name" value="IG"/>
    <property type="match status" value="5"/>
</dbReference>
<evidence type="ECO:0000256" key="5">
    <source>
        <dbReference type="SAM" id="SignalP"/>
    </source>
</evidence>
<dbReference type="PROSITE" id="PS50835">
    <property type="entry name" value="IG_LIKE"/>
    <property type="match status" value="5"/>
</dbReference>
<dbReference type="GO" id="GO:0016020">
    <property type="term" value="C:membrane"/>
    <property type="evidence" value="ECO:0007669"/>
    <property type="project" value="UniProtKB-SubCell"/>
</dbReference>
<dbReference type="InterPro" id="IPR007110">
    <property type="entry name" value="Ig-like_dom"/>
</dbReference>
<keyword evidence="2 4" id="KW-0472">Membrane</keyword>
<dbReference type="SMART" id="SM00408">
    <property type="entry name" value="IGc2"/>
    <property type="match status" value="4"/>
</dbReference>